<dbReference type="KEGG" id="pseo:OM33_04705"/>
<dbReference type="Pfam" id="PF13401">
    <property type="entry name" value="AAA_22"/>
    <property type="match status" value="1"/>
</dbReference>
<evidence type="ECO:0000259" key="2">
    <source>
        <dbReference type="Pfam" id="PF13401"/>
    </source>
</evidence>
<dbReference type="InterPro" id="IPR052026">
    <property type="entry name" value="ExeA_AAA_ATPase_DNA-bind"/>
</dbReference>
<keyword evidence="4" id="KW-1185">Reference proteome</keyword>
<dbReference type="CDD" id="cd00009">
    <property type="entry name" value="AAA"/>
    <property type="match status" value="1"/>
</dbReference>
<evidence type="ECO:0000313" key="3">
    <source>
        <dbReference type="EMBL" id="AIY64522.1"/>
    </source>
</evidence>
<name>A0A0A7EER9_9GAMM</name>
<dbReference type="InterPro" id="IPR027417">
    <property type="entry name" value="P-loop_NTPase"/>
</dbReference>
<dbReference type="GO" id="GO:0016887">
    <property type="term" value="F:ATP hydrolysis activity"/>
    <property type="evidence" value="ECO:0007669"/>
    <property type="project" value="InterPro"/>
</dbReference>
<dbReference type="InterPro" id="IPR049945">
    <property type="entry name" value="AAA_22"/>
</dbReference>
<keyword evidence="1" id="KW-0812">Transmembrane</keyword>
<dbReference type="PANTHER" id="PTHR35894">
    <property type="entry name" value="GENERAL SECRETION PATHWAY PROTEIN A-RELATED"/>
    <property type="match status" value="1"/>
</dbReference>
<dbReference type="Gene3D" id="3.40.50.300">
    <property type="entry name" value="P-loop containing nucleotide triphosphate hydrolases"/>
    <property type="match status" value="1"/>
</dbReference>
<dbReference type="eggNOG" id="COG3267">
    <property type="taxonomic scope" value="Bacteria"/>
</dbReference>
<evidence type="ECO:0000313" key="4">
    <source>
        <dbReference type="Proteomes" id="UP000030341"/>
    </source>
</evidence>
<dbReference type="STRING" id="1348114.OM33_04705"/>
<feature type="transmembrane region" description="Helical" evidence="1">
    <location>
        <begin position="278"/>
        <end position="296"/>
    </location>
</feature>
<dbReference type="HOGENOM" id="CLU_024125_3_0_6"/>
<gene>
    <name evidence="3" type="ORF">OM33_04705</name>
</gene>
<protein>
    <submittedName>
        <fullName evidence="3">ATPase AAA</fullName>
    </submittedName>
</protein>
<accession>A0A0A7EER9</accession>
<dbReference type="RefSeq" id="WP_038639350.1">
    <property type="nucleotide sequence ID" value="NZ_CP009888.1"/>
</dbReference>
<evidence type="ECO:0000256" key="1">
    <source>
        <dbReference type="SAM" id="Phobius"/>
    </source>
</evidence>
<keyword evidence="1" id="KW-1133">Transmembrane helix</keyword>
<dbReference type="EMBL" id="CP009888">
    <property type="protein sequence ID" value="AIY64522.1"/>
    <property type="molecule type" value="Genomic_DNA"/>
</dbReference>
<organism evidence="3 4">
    <name type="scientific">Pseudoalteromonas piratica</name>
    <dbReference type="NCBI Taxonomy" id="1348114"/>
    <lineage>
        <taxon>Bacteria</taxon>
        <taxon>Pseudomonadati</taxon>
        <taxon>Pseudomonadota</taxon>
        <taxon>Gammaproteobacteria</taxon>
        <taxon>Alteromonadales</taxon>
        <taxon>Pseudoalteromonadaceae</taxon>
        <taxon>Pseudoalteromonas</taxon>
    </lineage>
</organism>
<dbReference type="OrthoDB" id="9780149at2"/>
<keyword evidence="1" id="KW-0472">Membrane</keyword>
<dbReference type="PANTHER" id="PTHR35894:SF7">
    <property type="entry name" value="GENERAL SECRETION PATHWAY PROTEIN A-RELATED"/>
    <property type="match status" value="1"/>
</dbReference>
<reference evidence="3 4" key="1">
    <citation type="submission" date="2014-11" db="EMBL/GenBank/DDBJ databases">
        <title>Complete Genome Sequence of Pseudoalteromonas sp. Strain OCN003 Isolated from Kaneohe Bay, Oahu, Hawaii.</title>
        <authorList>
            <person name="Beurmann S."/>
            <person name="Videau P."/>
            <person name="Ushijima B."/>
            <person name="Smith A.M."/>
            <person name="Aeby G.S."/>
            <person name="Callahan S.M."/>
            <person name="Belcaid M."/>
        </authorList>
    </citation>
    <scope>NUCLEOTIDE SEQUENCE [LARGE SCALE GENOMIC DNA]</scope>
    <source>
        <strain evidence="3 4">OCN003</strain>
    </source>
</reference>
<sequence>MYLSHFGLTELPFSLTPNTQFYCALAPHNEAMEVLVTALNMGEGFIKVTGEVGTGKTLLCRKLLNSFDDSTIVAYIANSYLSPDELRYAIANELQIDVANDLDQQSLSQKIQDKLLELNHQGKRVVLIIDEAQCLSWDALEAVRLFTNLETETRKLVQVVLFGQPELDTRLANQKVRQLRQRISFSYSLRAMTNAEVVYYIRHRLEVAGAAHASMLFSNKVCLLIAKASRGIPRLVNLLSHKVLIQGYGEGTLKAKKAYVYSAAQDTEDCQLSRARIWPIYLLLFSIIGLAVWFIMKEQL</sequence>
<dbReference type="Proteomes" id="UP000030341">
    <property type="component" value="Chromosome 1"/>
</dbReference>
<feature type="domain" description="ORC1/DEAH AAA+ ATPase" evidence="2">
    <location>
        <begin position="42"/>
        <end position="171"/>
    </location>
</feature>
<proteinExistence type="predicted"/>
<dbReference type="SUPFAM" id="SSF52540">
    <property type="entry name" value="P-loop containing nucleoside triphosphate hydrolases"/>
    <property type="match status" value="1"/>
</dbReference>
<dbReference type="AlphaFoldDB" id="A0A0A7EER9"/>